<dbReference type="SMART" id="SM00997">
    <property type="entry name" value="AdoHcyase_NAD"/>
    <property type="match status" value="1"/>
</dbReference>
<evidence type="ECO:0000256" key="5">
    <source>
        <dbReference type="ARBA" id="ARBA00022563"/>
    </source>
</evidence>
<dbReference type="FunFam" id="3.40.50.720:FF:000004">
    <property type="entry name" value="Adenosylhomocysteinase"/>
    <property type="match status" value="1"/>
</dbReference>
<dbReference type="AlphaFoldDB" id="A0A132A4F7"/>
<dbReference type="SUPFAM" id="SSF51735">
    <property type="entry name" value="NAD(P)-binding Rossmann-fold domains"/>
    <property type="match status" value="1"/>
</dbReference>
<sequence>KQTNRIKSILGFDLIELFRNPITTELECNFKERHRRRMSLPISNHMADQLSSLHHQTVQNLSEKKERKTKIEEDVSEENSTTKQNNIGDAKEFGKKESNETNKSTKTSTTTRSRSNSNVSQTSVASSFTSDDDDDDDEDDEEEEDDDDDDGIDSISPRLRSTRQHNSQHQTDFCVQDIRDAEYGRREIEYAERGMPGTIALRNSAKSDKPLKGARIMGCTHINAQTAVMIETLVDMGATIRWASCNIYSTQDSVAAALAESGIPIFAWSNQSEEDFWWCINECIATDSWRPNMILDDGGDATHLMLEKYPASIKLLKGIVEESLTGVHRLYQLSKTGKLSVPAINVNDSVTKTKFDNLYCPRETIIEVLKRTTDMLLGGHNVLICGYGEVGKGCASALKGVGAIIYVTEIDPICAIQACIDGCHVVTVEDVISSVDIIITATGNKNIIRRNHMDQMKNGAILCNMGHSNTEIDVKSIRTSDLKWEKIRSQIDHITWPDGKRIVLIGQGRVANISCSHMPSFVASITATTQIMALIEFLHLTHFNARLTKLTDDQEKYLGISKNGPFKPNYYRY</sequence>
<evidence type="ECO:0000256" key="3">
    <source>
        <dbReference type="ARBA" id="ARBA00007122"/>
    </source>
</evidence>
<dbReference type="InterPro" id="IPR000043">
    <property type="entry name" value="Adenosylhomocysteinase-like"/>
</dbReference>
<feature type="compositionally biased region" description="Polar residues" evidence="9">
    <location>
        <begin position="119"/>
        <end position="129"/>
    </location>
</feature>
<keyword evidence="6" id="KW-0378">Hydrolase</keyword>
<evidence type="ECO:0000256" key="1">
    <source>
        <dbReference type="ARBA" id="ARBA00001911"/>
    </source>
</evidence>
<dbReference type="Pfam" id="PF00670">
    <property type="entry name" value="AdoHcyase_NAD"/>
    <property type="match status" value="1"/>
</dbReference>
<feature type="region of interest" description="Disordered" evidence="9">
    <location>
        <begin position="57"/>
        <end position="173"/>
    </location>
</feature>
<dbReference type="PANTHER" id="PTHR23420">
    <property type="entry name" value="ADENOSYLHOMOCYSTEINASE"/>
    <property type="match status" value="1"/>
</dbReference>
<evidence type="ECO:0000313" key="11">
    <source>
        <dbReference type="EMBL" id="KPM05739.1"/>
    </source>
</evidence>
<dbReference type="PROSITE" id="PS00738">
    <property type="entry name" value="ADOHCYASE_1"/>
    <property type="match status" value="1"/>
</dbReference>
<feature type="compositionally biased region" description="Polar residues" evidence="9">
    <location>
        <begin position="78"/>
        <end position="87"/>
    </location>
</feature>
<dbReference type="InterPro" id="IPR015878">
    <property type="entry name" value="Ado_hCys_hydrolase_NAD-bd"/>
</dbReference>
<evidence type="ECO:0000256" key="4">
    <source>
        <dbReference type="ARBA" id="ARBA00022490"/>
    </source>
</evidence>
<protein>
    <recommendedName>
        <fullName evidence="8">adenosylhomocysteinase</fullName>
        <ecNumber evidence="8">3.13.2.1</ecNumber>
    </recommendedName>
</protein>
<dbReference type="GO" id="GO:0005829">
    <property type="term" value="C:cytosol"/>
    <property type="evidence" value="ECO:0007669"/>
    <property type="project" value="TreeGrafter"/>
</dbReference>
<feature type="domain" description="S-adenosyl-L-homocysteine hydrolase NAD binding" evidence="10">
    <location>
        <begin position="357"/>
        <end position="518"/>
    </location>
</feature>
<dbReference type="NCBIfam" id="NF004005">
    <property type="entry name" value="PRK05476.2-3"/>
    <property type="match status" value="1"/>
</dbReference>
<comment type="similarity">
    <text evidence="3">Belongs to the adenosylhomocysteinase family.</text>
</comment>
<dbReference type="GO" id="GO:0033353">
    <property type="term" value="P:S-adenosylmethionine cycle"/>
    <property type="evidence" value="ECO:0007669"/>
    <property type="project" value="TreeGrafter"/>
</dbReference>
<dbReference type="Gene3D" id="3.40.50.1480">
    <property type="entry name" value="Adenosylhomocysteinase-like"/>
    <property type="match status" value="3"/>
</dbReference>
<dbReference type="InterPro" id="IPR042172">
    <property type="entry name" value="Adenosylhomocyst_ase-like_sf"/>
</dbReference>
<evidence type="ECO:0000259" key="10">
    <source>
        <dbReference type="SMART" id="SM00997"/>
    </source>
</evidence>
<feature type="compositionally biased region" description="Basic and acidic residues" evidence="9">
    <location>
        <begin position="89"/>
        <end position="100"/>
    </location>
</feature>
<comment type="cofactor">
    <cofactor evidence="1">
        <name>NAD(+)</name>
        <dbReference type="ChEBI" id="CHEBI:57540"/>
    </cofactor>
</comment>
<dbReference type="EMBL" id="JXLN01010454">
    <property type="protein sequence ID" value="KPM05739.1"/>
    <property type="molecule type" value="Genomic_DNA"/>
</dbReference>
<accession>A0A132A4F7</accession>
<keyword evidence="4" id="KW-0963">Cytoplasm</keyword>
<evidence type="ECO:0000256" key="9">
    <source>
        <dbReference type="SAM" id="MobiDB-lite"/>
    </source>
</evidence>
<evidence type="ECO:0000313" key="12">
    <source>
        <dbReference type="Proteomes" id="UP000616769"/>
    </source>
</evidence>
<dbReference type="Proteomes" id="UP000616769">
    <property type="component" value="Unassembled WGS sequence"/>
</dbReference>
<feature type="compositionally biased region" description="Basic and acidic residues" evidence="9">
    <location>
        <begin position="62"/>
        <end position="73"/>
    </location>
</feature>
<dbReference type="Gene3D" id="3.40.50.720">
    <property type="entry name" value="NAD(P)-binding Rossmann-like Domain"/>
    <property type="match status" value="1"/>
</dbReference>
<dbReference type="GO" id="GO:0004013">
    <property type="term" value="F:adenosylhomocysteinase activity"/>
    <property type="evidence" value="ECO:0007669"/>
    <property type="project" value="UniProtKB-EC"/>
</dbReference>
<feature type="non-terminal residue" evidence="11">
    <location>
        <position position="1"/>
    </location>
</feature>
<dbReference type="VEuPathDB" id="VectorBase:SSCA000135"/>
<dbReference type="PANTHER" id="PTHR23420:SF0">
    <property type="entry name" value="ADENOSYLHOMOCYSTEINASE"/>
    <property type="match status" value="1"/>
</dbReference>
<feature type="compositionally biased region" description="Acidic residues" evidence="9">
    <location>
        <begin position="130"/>
        <end position="152"/>
    </location>
</feature>
<dbReference type="SUPFAM" id="SSF52283">
    <property type="entry name" value="Formate/glycerate dehydrogenase catalytic domain-like"/>
    <property type="match status" value="1"/>
</dbReference>
<keyword evidence="5" id="KW-0554">One-carbon metabolism</keyword>
<feature type="compositionally biased region" description="Polar residues" evidence="9">
    <location>
        <begin position="164"/>
        <end position="173"/>
    </location>
</feature>
<comment type="caution">
    <text evidence="11">The sequence shown here is derived from an EMBL/GenBank/DDBJ whole genome shotgun (WGS) entry which is preliminary data.</text>
</comment>
<dbReference type="CDD" id="cd00401">
    <property type="entry name" value="SAHH"/>
    <property type="match status" value="1"/>
</dbReference>
<evidence type="ECO:0000256" key="2">
    <source>
        <dbReference type="ARBA" id="ARBA00005195"/>
    </source>
</evidence>
<evidence type="ECO:0000256" key="8">
    <source>
        <dbReference type="ARBA" id="ARBA00034527"/>
    </source>
</evidence>
<dbReference type="GO" id="GO:0006730">
    <property type="term" value="P:one-carbon metabolic process"/>
    <property type="evidence" value="ECO:0007669"/>
    <property type="project" value="UniProtKB-KW"/>
</dbReference>
<dbReference type="SMART" id="SM00996">
    <property type="entry name" value="AdoHcyase"/>
    <property type="match status" value="1"/>
</dbReference>
<dbReference type="OrthoDB" id="10007170at2759"/>
<keyword evidence="7" id="KW-0520">NAD</keyword>
<gene>
    <name evidence="11" type="ORF">QR98_0042080</name>
</gene>
<dbReference type="InterPro" id="IPR020082">
    <property type="entry name" value="S-Ado-L-homoCys_hydrolase_CS"/>
</dbReference>
<feature type="compositionally biased region" description="Low complexity" evidence="9">
    <location>
        <begin position="101"/>
        <end position="118"/>
    </location>
</feature>
<name>A0A132A4F7_SARSC</name>
<dbReference type="InterPro" id="IPR036291">
    <property type="entry name" value="NAD(P)-bd_dom_sf"/>
</dbReference>
<evidence type="ECO:0000256" key="7">
    <source>
        <dbReference type="ARBA" id="ARBA00023027"/>
    </source>
</evidence>
<dbReference type="Pfam" id="PF05221">
    <property type="entry name" value="AdoHcyase"/>
    <property type="match status" value="3"/>
</dbReference>
<comment type="pathway">
    <text evidence="2">Amino-acid biosynthesis; L-homocysteine biosynthesis; L-homocysteine from S-adenosyl-L-homocysteine: step 1/1.</text>
</comment>
<reference evidence="11 12" key="1">
    <citation type="journal article" date="2015" name="Parasit. Vectors">
        <title>Draft genome of the scabies mite.</title>
        <authorList>
            <person name="Rider S.D.Jr."/>
            <person name="Morgan M.S."/>
            <person name="Arlian L.G."/>
        </authorList>
    </citation>
    <scope>NUCLEOTIDE SEQUENCE [LARGE SCALE GENOMIC DNA]</scope>
    <source>
        <strain evidence="11">Arlian Lab</strain>
    </source>
</reference>
<dbReference type="EC" id="3.13.2.1" evidence="8"/>
<organism evidence="11 12">
    <name type="scientific">Sarcoptes scabiei</name>
    <name type="common">Itch mite</name>
    <name type="synonym">Acarus scabiei</name>
    <dbReference type="NCBI Taxonomy" id="52283"/>
    <lineage>
        <taxon>Eukaryota</taxon>
        <taxon>Metazoa</taxon>
        <taxon>Ecdysozoa</taxon>
        <taxon>Arthropoda</taxon>
        <taxon>Chelicerata</taxon>
        <taxon>Arachnida</taxon>
        <taxon>Acari</taxon>
        <taxon>Acariformes</taxon>
        <taxon>Sarcoptiformes</taxon>
        <taxon>Astigmata</taxon>
        <taxon>Psoroptidia</taxon>
        <taxon>Sarcoptoidea</taxon>
        <taxon>Sarcoptidae</taxon>
        <taxon>Sarcoptinae</taxon>
        <taxon>Sarcoptes</taxon>
    </lineage>
</organism>
<proteinExistence type="inferred from homology"/>
<evidence type="ECO:0000256" key="6">
    <source>
        <dbReference type="ARBA" id="ARBA00022801"/>
    </source>
</evidence>
<dbReference type="FunFam" id="3.40.50.1480:FF:000006">
    <property type="entry name" value="Adenosylhomocysteinase"/>
    <property type="match status" value="1"/>
</dbReference>